<evidence type="ECO:0000313" key="1">
    <source>
        <dbReference type="EMBL" id="ACB96723.1"/>
    </source>
</evidence>
<proteinExistence type="predicted"/>
<reference evidence="2" key="1">
    <citation type="submission" date="2008-03" db="EMBL/GenBank/DDBJ databases">
        <title>Complete sequence of chromosome of Beijerinckia indica subsp. indica ATCC 9039.</title>
        <authorList>
            <consortium name="US DOE Joint Genome Institute"/>
            <person name="Copeland A."/>
            <person name="Lucas S."/>
            <person name="Lapidus A."/>
            <person name="Glavina del Rio T."/>
            <person name="Dalin E."/>
            <person name="Tice H."/>
            <person name="Bruce D."/>
            <person name="Goodwin L."/>
            <person name="Pitluck S."/>
            <person name="LaButti K."/>
            <person name="Schmutz J."/>
            <person name="Larimer F."/>
            <person name="Land M."/>
            <person name="Hauser L."/>
            <person name="Kyrpides N."/>
            <person name="Mikhailova N."/>
            <person name="Dunfield P.F."/>
            <person name="Dedysh S.N."/>
            <person name="Liesack W."/>
            <person name="Saw J.H."/>
            <person name="Alam M."/>
            <person name="Chen Y."/>
            <person name="Murrell J.C."/>
            <person name="Richardson P."/>
        </authorList>
    </citation>
    <scope>NUCLEOTIDE SEQUENCE [LARGE SCALE GENOMIC DNA]</scope>
    <source>
        <strain evidence="2">ATCC 9039 / DSM 1715 / NCIMB 8712</strain>
    </source>
</reference>
<dbReference type="EMBL" id="CP001016">
    <property type="protein sequence ID" value="ACB96723.1"/>
    <property type="molecule type" value="Genomic_DNA"/>
</dbReference>
<dbReference type="KEGG" id="bid:Bind_3162"/>
<gene>
    <name evidence="1" type="ordered locus">Bind_3162</name>
</gene>
<accession>B2ICC6</accession>
<keyword evidence="2" id="KW-1185">Reference proteome</keyword>
<organism evidence="1 2">
    <name type="scientific">Beijerinckia indica subsp. indica (strain ATCC 9039 / DSM 1715 / NCIMB 8712)</name>
    <dbReference type="NCBI Taxonomy" id="395963"/>
    <lineage>
        <taxon>Bacteria</taxon>
        <taxon>Pseudomonadati</taxon>
        <taxon>Pseudomonadota</taxon>
        <taxon>Alphaproteobacteria</taxon>
        <taxon>Hyphomicrobiales</taxon>
        <taxon>Beijerinckiaceae</taxon>
        <taxon>Beijerinckia</taxon>
    </lineage>
</organism>
<name>B2ICC6_BEII9</name>
<dbReference type="AlphaFoldDB" id="B2ICC6"/>
<dbReference type="eggNOG" id="ENOG502ZDPF">
    <property type="taxonomic scope" value="Bacteria"/>
</dbReference>
<dbReference type="OrthoDB" id="7283671at2"/>
<dbReference type="HOGENOM" id="CLU_1802317_0_0_5"/>
<reference evidence="1 2" key="2">
    <citation type="journal article" date="2010" name="J. Bacteriol.">
        <title>Complete genome sequence of Beijerinckia indica subsp. indica.</title>
        <authorList>
            <person name="Tamas I."/>
            <person name="Dedysh S.N."/>
            <person name="Liesack W."/>
            <person name="Stott M.B."/>
            <person name="Alam M."/>
            <person name="Murrell J.C."/>
            <person name="Dunfield P.F."/>
        </authorList>
    </citation>
    <scope>NUCLEOTIDE SEQUENCE [LARGE SCALE GENOMIC DNA]</scope>
    <source>
        <strain evidence="2">ATCC 9039 / DSM 1715 / NCIMB 8712</strain>
    </source>
</reference>
<evidence type="ECO:0000313" key="2">
    <source>
        <dbReference type="Proteomes" id="UP000001695"/>
    </source>
</evidence>
<protein>
    <submittedName>
        <fullName evidence="1">Uncharacterized protein</fullName>
    </submittedName>
</protein>
<dbReference type="Proteomes" id="UP000001695">
    <property type="component" value="Chromosome"/>
</dbReference>
<sequence length="143" mass="16627">MAEKEKTERRVYVLPAELVERIRKYQAENNISSEVEAVRRLLDTALYMRDTVTTIMDKVIDRLMSDRDLRIIARDVLSMHPLVSNISLDDGQLIFRLQNGESGMVDHSYNTYIGDCNDNYSRYPPKRLMNQNRSGVVIDDIPF</sequence>